<name>A0A4R5C4R5_9FLAO</name>
<sequence>MKSIYHYASVSEALEDLNKKGFVTDFNIHNENIKNNPDHYEIVHIYRYEGDTDPGDEAVVYGIKSNSGEKGVYVAGFSANSYDEVAQVLIEISIKNRAR</sequence>
<protein>
    <recommendedName>
        <fullName evidence="3">Phosphoribosylpyrophosphate synthetase</fullName>
    </recommendedName>
</protein>
<proteinExistence type="predicted"/>
<dbReference type="AlphaFoldDB" id="A0A4R5C4R5"/>
<evidence type="ECO:0008006" key="3">
    <source>
        <dbReference type="Google" id="ProtNLM"/>
    </source>
</evidence>
<comment type="caution">
    <text evidence="1">The sequence shown here is derived from an EMBL/GenBank/DDBJ whole genome shotgun (WGS) entry which is preliminary data.</text>
</comment>
<reference evidence="1 2" key="1">
    <citation type="submission" date="2019-03" db="EMBL/GenBank/DDBJ databases">
        <title>Flavobacterium AR-3-4 sp. nov. isolated from arctic soil.</title>
        <authorList>
            <person name="Chaudhary D.K."/>
        </authorList>
    </citation>
    <scope>NUCLEOTIDE SEQUENCE [LARGE SCALE GENOMIC DNA]</scope>
    <source>
        <strain evidence="1 2">AR-3-4</strain>
    </source>
</reference>
<evidence type="ECO:0000313" key="2">
    <source>
        <dbReference type="Proteomes" id="UP000295479"/>
    </source>
</evidence>
<dbReference type="RefSeq" id="WP_132009972.1">
    <property type="nucleotide sequence ID" value="NZ_SMFK01000025.1"/>
</dbReference>
<evidence type="ECO:0000313" key="1">
    <source>
        <dbReference type="EMBL" id="TDD93609.1"/>
    </source>
</evidence>
<dbReference type="EMBL" id="SMFK01000025">
    <property type="protein sequence ID" value="TDD93609.1"/>
    <property type="molecule type" value="Genomic_DNA"/>
</dbReference>
<organism evidence="1 2">
    <name type="scientific">Flavobacterium cellulosilyticum</name>
    <dbReference type="NCBI Taxonomy" id="2541731"/>
    <lineage>
        <taxon>Bacteria</taxon>
        <taxon>Pseudomonadati</taxon>
        <taxon>Bacteroidota</taxon>
        <taxon>Flavobacteriia</taxon>
        <taxon>Flavobacteriales</taxon>
        <taxon>Flavobacteriaceae</taxon>
        <taxon>Flavobacterium</taxon>
    </lineage>
</organism>
<gene>
    <name evidence="1" type="ORF">E0F76_18860</name>
</gene>
<dbReference type="Proteomes" id="UP000295479">
    <property type="component" value="Unassembled WGS sequence"/>
</dbReference>
<accession>A0A4R5C4R5</accession>
<dbReference type="OrthoDB" id="8418771at2"/>
<keyword evidence="2" id="KW-1185">Reference proteome</keyword>